<accession>A0A1M5MLX7</accession>
<protein>
    <submittedName>
        <fullName evidence="1">Uncharacterized protein</fullName>
    </submittedName>
</protein>
<dbReference type="Proteomes" id="UP000184516">
    <property type="component" value="Unassembled WGS sequence"/>
</dbReference>
<gene>
    <name evidence="1" type="ORF">SAMN05443549_106215</name>
</gene>
<dbReference type="AlphaFoldDB" id="A0A1M5MLX7"/>
<sequence>MFDISSTLNLTSKTKKMKRIYTTIVLLILVSNAAYSQEFKETVQELTAKSQKGYMYDITKNDAGNSNITFKMKVNKKSDDVSFEEYSFDKNIKFLATTEAKEKKEQKADVERTSLNVYVGGSNSFDVLSMKLKLNKVVRLKTWNHEKQVYVTKKVLSDESIKPKNDNGKVYYGYASYSSLDDTKSDVLALAKVESKDKNKADQFLVLMINDKLELKEKPLDLNVSYSLVYCQQMPNENIVTIFAPNKGKSDPSNYVFCEFDIEGNIKNKVEFKSPASALLITAAYEKDGNIYFFGTSTKSKDAFAEVFNEYAPIYNPGGGGSNKLDLKWRKSLDEDMDNFHLLKFKGNQLAFASTTAVPEFKSKFKTAPGDKGATVYKGKKFYIENFFVTNTEDYLIAGQLTSSVNMGMGNPVDSYEDIICFHFDKTGSLKAQYGIGKMNNDKKSEIFDMKQNFYLSSDGKSLYWELMEIKGAKGYESFLDAYYGSATVFPLYFPRIVKIDLANSTLGTIKALGDRKYFLKRDFPSIFDKSENSITYIGLDEDWEKLWVGKVLLQ</sequence>
<evidence type="ECO:0000313" key="1">
    <source>
        <dbReference type="EMBL" id="SHG78380.1"/>
    </source>
</evidence>
<keyword evidence="2" id="KW-1185">Reference proteome</keyword>
<organism evidence="1 2">
    <name type="scientific">Flavobacterium fluvii</name>
    <dbReference type="NCBI Taxonomy" id="468056"/>
    <lineage>
        <taxon>Bacteria</taxon>
        <taxon>Pseudomonadati</taxon>
        <taxon>Bacteroidota</taxon>
        <taxon>Flavobacteriia</taxon>
        <taxon>Flavobacteriales</taxon>
        <taxon>Flavobacteriaceae</taxon>
        <taxon>Flavobacterium</taxon>
    </lineage>
</organism>
<reference evidence="2" key="1">
    <citation type="submission" date="2016-11" db="EMBL/GenBank/DDBJ databases">
        <authorList>
            <person name="Varghese N."/>
            <person name="Submissions S."/>
        </authorList>
    </citation>
    <scope>NUCLEOTIDE SEQUENCE [LARGE SCALE GENOMIC DNA]</scope>
    <source>
        <strain evidence="2">DSM 19978</strain>
    </source>
</reference>
<dbReference type="STRING" id="468056.SAMN05443549_106215"/>
<name>A0A1M5MLX7_9FLAO</name>
<evidence type="ECO:0000313" key="2">
    <source>
        <dbReference type="Proteomes" id="UP000184516"/>
    </source>
</evidence>
<proteinExistence type="predicted"/>
<dbReference type="EMBL" id="FQWB01000006">
    <property type="protein sequence ID" value="SHG78380.1"/>
    <property type="molecule type" value="Genomic_DNA"/>
</dbReference>